<dbReference type="Ensembl" id="ENSXETT00000123240">
    <property type="protein sequence ID" value="ENSXETP00000113483"/>
    <property type="gene ID" value="ENSXETG00000045127"/>
</dbReference>
<evidence type="ECO:0008006" key="4">
    <source>
        <dbReference type="Google" id="ProtNLM"/>
    </source>
</evidence>
<feature type="compositionally biased region" description="Polar residues" evidence="2">
    <location>
        <begin position="215"/>
        <end position="243"/>
    </location>
</feature>
<reference evidence="3" key="2">
    <citation type="submission" date="2021-03" db="UniProtKB">
        <authorList>
            <consortium name="Ensembl"/>
        </authorList>
    </citation>
    <scope>IDENTIFICATION</scope>
</reference>
<feature type="region of interest" description="Disordered" evidence="2">
    <location>
        <begin position="173"/>
        <end position="243"/>
    </location>
</feature>
<organism evidence="3">
    <name type="scientific">Xenopus tropicalis</name>
    <name type="common">Western clawed frog</name>
    <name type="synonym">Silurana tropicalis</name>
    <dbReference type="NCBI Taxonomy" id="8364"/>
    <lineage>
        <taxon>Eukaryota</taxon>
        <taxon>Metazoa</taxon>
        <taxon>Chordata</taxon>
        <taxon>Craniata</taxon>
        <taxon>Vertebrata</taxon>
        <taxon>Euteleostomi</taxon>
        <taxon>Amphibia</taxon>
        <taxon>Batrachia</taxon>
        <taxon>Anura</taxon>
        <taxon>Pipoidea</taxon>
        <taxon>Pipidae</taxon>
        <taxon>Xenopodinae</taxon>
        <taxon>Xenopus</taxon>
        <taxon>Silurana</taxon>
    </lineage>
</organism>
<reference evidence="3" key="1">
    <citation type="journal article" date="2010" name="Science">
        <title>The genome of the Western clawed frog Xenopus tropicalis.</title>
        <authorList>
            <person name="Hellsten U."/>
            <person name="Harland R.M."/>
            <person name="Gilchrist M.J."/>
            <person name="Hendrix D."/>
            <person name="Jurka J."/>
            <person name="Kapitonov V."/>
            <person name="Ovcharenko I."/>
            <person name="Putnam N.H."/>
            <person name="Shu S."/>
            <person name="Taher L."/>
            <person name="Blitz I.L."/>
            <person name="Blumberg B."/>
            <person name="Dichmann D.S."/>
            <person name="Dubchak I."/>
            <person name="Amaya E."/>
            <person name="Detter J.C."/>
            <person name="Fletcher R."/>
            <person name="Gerhard D.S."/>
            <person name="Goodstein D."/>
            <person name="Graves T."/>
            <person name="Grigoriev I.V."/>
            <person name="Grimwood J."/>
            <person name="Kawashima T."/>
            <person name="Lindquist E."/>
            <person name="Lucas S.M."/>
            <person name="Mead P.E."/>
            <person name="Mitros T."/>
            <person name="Ogino H."/>
            <person name="Ohta Y."/>
            <person name="Poliakov A.V."/>
            <person name="Pollet N."/>
            <person name="Robert J."/>
            <person name="Salamov A."/>
            <person name="Sater A.K."/>
            <person name="Schmutz J."/>
            <person name="Terry A."/>
            <person name="Vize P.D."/>
            <person name="Warren W.C."/>
            <person name="Wells D."/>
            <person name="Wills A."/>
            <person name="Wilson R.K."/>
            <person name="Zimmerman L.B."/>
            <person name="Zorn A.M."/>
            <person name="Grainger R."/>
            <person name="Grammer T."/>
            <person name="Khokha M.K."/>
            <person name="Richardson P.M."/>
            <person name="Rokhsar D.S."/>
        </authorList>
    </citation>
    <scope>NUCLEOTIDE SEQUENCE [LARGE SCALE GENOMIC DNA]</scope>
    <source>
        <strain evidence="3">Nigerian</strain>
    </source>
</reference>
<dbReference type="InterPro" id="IPR010998">
    <property type="entry name" value="Integrase_recombinase_N"/>
</dbReference>
<feature type="compositionally biased region" description="Polar residues" evidence="2">
    <location>
        <begin position="335"/>
        <end position="344"/>
    </location>
</feature>
<dbReference type="Gene3D" id="1.10.150.130">
    <property type="match status" value="1"/>
</dbReference>
<dbReference type="AlphaFoldDB" id="A0A803JZL7"/>
<name>A0A803JZL7_XENTR</name>
<proteinExistence type="predicted"/>
<dbReference type="CDD" id="cd09275">
    <property type="entry name" value="RNase_HI_RT_DIRS1"/>
    <property type="match status" value="1"/>
</dbReference>
<feature type="region of interest" description="Disordered" evidence="2">
    <location>
        <begin position="333"/>
        <end position="352"/>
    </location>
</feature>
<accession>A0A803JZL7</accession>
<sequence length="538" mass="60757">MKVFLPGEKVLSLRTAIKSLIQSRSVTIRQAMRVLGLMTSSLEAVPWARAHMRSLQEVILKNWDKNILSLDRFFHVNLQLKKDLRWWLSGHNLTQGKSFQTPEFLRLTTDASASGWGAHLGGQVVQGKWSYWEKSQSSNFRELRTVRLTLQKFRDKIKGCHSVGQFYNSILHKPSRRNKSPSVDEGMQETDVLGRKPSEDDQSCSYKRRRECAGRQTQQENSKSERVGTQFSGFSQDSSDVGLSINRSDGLQIQQEGSSVLLLGEIRQSQLPGCNEHSLEIPSLLHFSSSSDDPKGDSENQTGQSSSNPNCPILAEKSLVYGSNSPEQGVFLEVTNETRSSPSRSDVPPKSRQIMSDSLEIDRDILTVQGLSEEVVDTLLNSRKSSTSRIYRRIWKVFQNWALEKEIVPKECSIPNVLQFLQDGFSKGLKPNTLKVHVSALSVMLSVNLANNQLVILKTLPFFRPKITSSNNLNSQIVLPSFSLDSQKKLQSLDVRRCLLLYIERSKEFRKSEHLFVLFAGKRKGCKASKPTIASWVR</sequence>
<evidence type="ECO:0000256" key="2">
    <source>
        <dbReference type="SAM" id="MobiDB-lite"/>
    </source>
</evidence>
<dbReference type="InParanoid" id="A0A803JZL7"/>
<feature type="region of interest" description="Disordered" evidence="2">
    <location>
        <begin position="286"/>
        <end position="311"/>
    </location>
</feature>
<dbReference type="SUPFAM" id="SSF47823">
    <property type="entry name" value="lambda integrase-like, N-terminal domain"/>
    <property type="match status" value="1"/>
</dbReference>
<evidence type="ECO:0000256" key="1">
    <source>
        <dbReference type="ARBA" id="ARBA00023125"/>
    </source>
</evidence>
<keyword evidence="1" id="KW-0238">DNA-binding</keyword>
<dbReference type="GO" id="GO:0003677">
    <property type="term" value="F:DNA binding"/>
    <property type="evidence" value="ECO:0007669"/>
    <property type="project" value="UniProtKB-KW"/>
</dbReference>
<protein>
    <recommendedName>
        <fullName evidence="4">Core-binding (CB) domain-containing protein</fullName>
    </recommendedName>
</protein>
<dbReference type="PANTHER" id="PTHR33066">
    <property type="entry name" value="INTEGRASE_SAM-LIKE_N DOMAIN-CONTAINING PROTEIN"/>
    <property type="match status" value="1"/>
</dbReference>
<dbReference type="PANTHER" id="PTHR33066:SF2">
    <property type="entry name" value="FILAGGRIN-2-LIKE"/>
    <property type="match status" value="1"/>
</dbReference>
<evidence type="ECO:0000313" key="3">
    <source>
        <dbReference type="Ensembl" id="ENSXETP00000113483"/>
    </source>
</evidence>
<dbReference type="GeneTree" id="ENSGT01130000278482"/>
<feature type="compositionally biased region" description="Polar residues" evidence="2">
    <location>
        <begin position="299"/>
        <end position="310"/>
    </location>
</feature>